<evidence type="ECO:0000313" key="2">
    <source>
        <dbReference type="Proteomes" id="UP000502004"/>
    </source>
</evidence>
<dbReference type="Proteomes" id="UP000502004">
    <property type="component" value="Chromosome"/>
</dbReference>
<protein>
    <submittedName>
        <fullName evidence="1">Uncharacterized protein</fullName>
    </submittedName>
</protein>
<accession>A0AAE6YIT7</accession>
<sequence length="284" mass="32701">MFATFYDLIKNIYLHRNIIIIGEIHNKSFLPEIVKNRNFRSYIKEKKPIFFLEEVGFDEVSKSGKEIINHLLTLGAEVEYLEDELSFGGKLEYVKEVYRGLESGTAMVEIADYILTRSDLSEIALKGLKSGRTSSDMSLNNSHLKTKLKSKLQNDAEFITNCFVEYSESPFRIKNFNTVAANKIVSNLTSKKQDAIILVGAMHVKDCYPTTCVDEVYNLGKIDGIETLIKNHFKNSRYEHYYNNSIRRNLISSYFFASEKPNTNNMTYSPQDHYYKSDPLDIIS</sequence>
<proteinExistence type="predicted"/>
<keyword evidence="2" id="KW-1185">Reference proteome</keyword>
<gene>
    <name evidence="1" type="ORF">E4K63_01025</name>
</gene>
<dbReference type="EMBL" id="CP038241">
    <property type="protein sequence ID" value="QIV95494.1"/>
    <property type="molecule type" value="Genomic_DNA"/>
</dbReference>
<evidence type="ECO:0000313" key="1">
    <source>
        <dbReference type="EMBL" id="QIV95494.1"/>
    </source>
</evidence>
<reference evidence="1 2" key="1">
    <citation type="submission" date="2019-03" db="EMBL/GenBank/DDBJ databases">
        <title>Complete Genome Sequence of Allofrancisella inopinata Strain SYSU YG23 Isolated from Water-Cooling Systems in China.</title>
        <authorList>
            <person name="Ohrman C."/>
            <person name="Uneklint I."/>
            <person name="Sjodin A."/>
        </authorList>
    </citation>
    <scope>NUCLEOTIDE SEQUENCE [LARGE SCALE GENOMIC DNA]</scope>
    <source>
        <strain evidence="1 2">SYSU YG23</strain>
    </source>
</reference>
<dbReference type="AlphaFoldDB" id="A0AAE6YIT7"/>
<organism evidence="1 2">
    <name type="scientific">Allofrancisella inopinata</name>
    <dbReference type="NCBI Taxonomy" id="1085647"/>
    <lineage>
        <taxon>Bacteria</taxon>
        <taxon>Pseudomonadati</taxon>
        <taxon>Pseudomonadota</taxon>
        <taxon>Gammaproteobacteria</taxon>
        <taxon>Thiotrichales</taxon>
        <taxon>Francisellaceae</taxon>
        <taxon>Allofrancisella</taxon>
    </lineage>
</organism>
<name>A0AAE6YIT7_9GAMM</name>
<dbReference type="RefSeq" id="WP_133941453.1">
    <property type="nucleotide sequence ID" value="NZ_CP038241.1"/>
</dbReference>
<dbReference type="KEGG" id="aii:E4K63_01025"/>